<dbReference type="Gene3D" id="3.40.30.10">
    <property type="entry name" value="Glutaredoxin"/>
    <property type="match status" value="1"/>
</dbReference>
<dbReference type="PANTHER" id="PTHR44051">
    <property type="entry name" value="GLUTATHIONE S-TRANSFERASE-RELATED"/>
    <property type="match status" value="1"/>
</dbReference>
<dbReference type="AlphaFoldDB" id="A0A6S7EZ19"/>
<dbReference type="GO" id="GO:0004364">
    <property type="term" value="F:glutathione transferase activity"/>
    <property type="evidence" value="ECO:0007669"/>
    <property type="project" value="UniProtKB-EC"/>
</dbReference>
<evidence type="ECO:0000313" key="3">
    <source>
        <dbReference type="Proteomes" id="UP000494183"/>
    </source>
</evidence>
<dbReference type="InterPro" id="IPR036249">
    <property type="entry name" value="Thioredoxin-like_sf"/>
</dbReference>
<dbReference type="InterPro" id="IPR004045">
    <property type="entry name" value="Glutathione_S-Trfase_N"/>
</dbReference>
<reference evidence="2 3" key="1">
    <citation type="submission" date="2020-04" db="EMBL/GenBank/DDBJ databases">
        <authorList>
            <person name="De Canck E."/>
        </authorList>
    </citation>
    <scope>NUCLEOTIDE SEQUENCE [LARGE SCALE GENOMIC DNA]</scope>
    <source>
        <strain evidence="2 3">LMG 6000</strain>
    </source>
</reference>
<dbReference type="EC" id="2.5.1.18" evidence="2"/>
<organism evidence="2 3">
    <name type="scientific">Achromobacter insolitus</name>
    <dbReference type="NCBI Taxonomy" id="217204"/>
    <lineage>
        <taxon>Bacteria</taxon>
        <taxon>Pseudomonadati</taxon>
        <taxon>Pseudomonadota</taxon>
        <taxon>Betaproteobacteria</taxon>
        <taxon>Burkholderiales</taxon>
        <taxon>Alcaligenaceae</taxon>
        <taxon>Achromobacter</taxon>
    </lineage>
</organism>
<dbReference type="PROSITE" id="PS50404">
    <property type="entry name" value="GST_NTER"/>
    <property type="match status" value="1"/>
</dbReference>
<dbReference type="SUPFAM" id="SSF47616">
    <property type="entry name" value="GST C-terminal domain-like"/>
    <property type="match status" value="1"/>
</dbReference>
<keyword evidence="2" id="KW-0808">Transferase</keyword>
<dbReference type="InterPro" id="IPR034338">
    <property type="entry name" value="GST_4_C"/>
</dbReference>
<dbReference type="InterPro" id="IPR040079">
    <property type="entry name" value="Glutathione_S-Trfase"/>
</dbReference>
<dbReference type="CDD" id="cd00570">
    <property type="entry name" value="GST_N_family"/>
    <property type="match status" value="1"/>
</dbReference>
<dbReference type="RefSeq" id="WP_175202113.1">
    <property type="nucleotide sequence ID" value="NZ_CADILH010000001.1"/>
</dbReference>
<dbReference type="Gene3D" id="1.20.1050.10">
    <property type="match status" value="1"/>
</dbReference>
<name>A0A6S7EZ19_9BURK</name>
<feature type="domain" description="GST N-terminal" evidence="1">
    <location>
        <begin position="5"/>
        <end position="86"/>
    </location>
</feature>
<accession>A0A6S7EZ19</accession>
<dbReference type="EMBL" id="CADILH010000001">
    <property type="protein sequence ID" value="CAB3929417.1"/>
    <property type="molecule type" value="Genomic_DNA"/>
</dbReference>
<evidence type="ECO:0000313" key="2">
    <source>
        <dbReference type="EMBL" id="CAB3929417.1"/>
    </source>
</evidence>
<proteinExistence type="predicted"/>
<dbReference type="SFLD" id="SFLDG00358">
    <property type="entry name" value="Main_(cytGST)"/>
    <property type="match status" value="1"/>
</dbReference>
<evidence type="ECO:0000259" key="1">
    <source>
        <dbReference type="PROSITE" id="PS50404"/>
    </source>
</evidence>
<dbReference type="Pfam" id="PF14834">
    <property type="entry name" value="GST_C_4"/>
    <property type="match status" value="1"/>
</dbReference>
<dbReference type="Pfam" id="PF13409">
    <property type="entry name" value="GST_N_2"/>
    <property type="match status" value="1"/>
</dbReference>
<dbReference type="NCBIfam" id="NF011693">
    <property type="entry name" value="PRK15113.1"/>
    <property type="match status" value="1"/>
</dbReference>
<protein>
    <submittedName>
        <fullName evidence="2">Glutathione S-transferase YfcF</fullName>
        <ecNumber evidence="2">2.5.1.18</ecNumber>
    </submittedName>
</protein>
<dbReference type="PANTHER" id="PTHR44051:SF8">
    <property type="entry name" value="GLUTATHIONE S-TRANSFERASE GSTA"/>
    <property type="match status" value="1"/>
</dbReference>
<keyword evidence="3" id="KW-1185">Reference proteome</keyword>
<dbReference type="SUPFAM" id="SSF52833">
    <property type="entry name" value="Thioredoxin-like"/>
    <property type="match status" value="1"/>
</dbReference>
<gene>
    <name evidence="2" type="primary">yfcF_1</name>
    <name evidence="2" type="ORF">LMG6000_00469</name>
</gene>
<sequence length="209" mass="23791">MTTELLLYADRLYLSPFVMSAFVSLHEKGLQFRMPFIDLGQRAQHEPEYASLSLNSKVPMLVHDGFALSESSAITEYIDEVFPGTSLYPREPRQKARARQIQSWLRTDLMPLRRARPSTHLFSHVESVEPLTSEAQDAAQRLFAVADQLLAGGFQLFEAWSVVDLELALMLNRLALSGDSVPDHLGQYARRHWQRPSAQRWIQLPRASA</sequence>
<dbReference type="InterPro" id="IPR036282">
    <property type="entry name" value="Glutathione-S-Trfase_C_sf"/>
</dbReference>
<dbReference type="Proteomes" id="UP000494183">
    <property type="component" value="Unassembled WGS sequence"/>
</dbReference>
<dbReference type="SFLD" id="SFLDS00019">
    <property type="entry name" value="Glutathione_Transferase_(cytos"/>
    <property type="match status" value="1"/>
</dbReference>